<dbReference type="EMBL" id="MU001632">
    <property type="protein sequence ID" value="KAF2486411.1"/>
    <property type="molecule type" value="Genomic_DNA"/>
</dbReference>
<reference evidence="2" key="1">
    <citation type="journal article" date="2020" name="Stud. Mycol.">
        <title>101 Dothideomycetes genomes: a test case for predicting lifestyles and emergence of pathogens.</title>
        <authorList>
            <person name="Haridas S."/>
            <person name="Albert R."/>
            <person name="Binder M."/>
            <person name="Bloem J."/>
            <person name="Labutti K."/>
            <person name="Salamov A."/>
            <person name="Andreopoulos B."/>
            <person name="Baker S."/>
            <person name="Barry K."/>
            <person name="Bills G."/>
            <person name="Bluhm B."/>
            <person name="Cannon C."/>
            <person name="Castanera R."/>
            <person name="Culley D."/>
            <person name="Daum C."/>
            <person name="Ezra D."/>
            <person name="Gonzalez J."/>
            <person name="Henrissat B."/>
            <person name="Kuo A."/>
            <person name="Liang C."/>
            <person name="Lipzen A."/>
            <person name="Lutzoni F."/>
            <person name="Magnuson J."/>
            <person name="Mondo S."/>
            <person name="Nolan M."/>
            <person name="Ohm R."/>
            <person name="Pangilinan J."/>
            <person name="Park H.-J."/>
            <person name="Ramirez L."/>
            <person name="Alfaro M."/>
            <person name="Sun H."/>
            <person name="Tritt A."/>
            <person name="Yoshinaga Y."/>
            <person name="Zwiers L.-H."/>
            <person name="Turgeon B."/>
            <person name="Goodwin S."/>
            <person name="Spatafora J."/>
            <person name="Crous P."/>
            <person name="Grigoriev I."/>
        </authorList>
    </citation>
    <scope>NUCLEOTIDE SEQUENCE</scope>
    <source>
        <strain evidence="2">CBS 113389</strain>
    </source>
</reference>
<evidence type="ECO:0000313" key="3">
    <source>
        <dbReference type="Proteomes" id="UP000799767"/>
    </source>
</evidence>
<dbReference type="Proteomes" id="UP000799767">
    <property type="component" value="Unassembled WGS sequence"/>
</dbReference>
<name>A0A6A6Q303_9PEZI</name>
<keyword evidence="3" id="KW-1185">Reference proteome</keyword>
<feature type="region of interest" description="Disordered" evidence="1">
    <location>
        <begin position="140"/>
        <end position="161"/>
    </location>
</feature>
<dbReference type="RefSeq" id="XP_033592980.1">
    <property type="nucleotide sequence ID" value="XM_033738696.1"/>
</dbReference>
<evidence type="ECO:0000256" key="1">
    <source>
        <dbReference type="SAM" id="MobiDB-lite"/>
    </source>
</evidence>
<organism evidence="2 3">
    <name type="scientific">Neohortaea acidophila</name>
    <dbReference type="NCBI Taxonomy" id="245834"/>
    <lineage>
        <taxon>Eukaryota</taxon>
        <taxon>Fungi</taxon>
        <taxon>Dikarya</taxon>
        <taxon>Ascomycota</taxon>
        <taxon>Pezizomycotina</taxon>
        <taxon>Dothideomycetes</taxon>
        <taxon>Dothideomycetidae</taxon>
        <taxon>Mycosphaerellales</taxon>
        <taxon>Teratosphaeriaceae</taxon>
        <taxon>Neohortaea</taxon>
    </lineage>
</organism>
<dbReference type="AlphaFoldDB" id="A0A6A6Q303"/>
<dbReference type="GeneID" id="54479698"/>
<feature type="region of interest" description="Disordered" evidence="1">
    <location>
        <begin position="114"/>
        <end position="133"/>
    </location>
</feature>
<protein>
    <submittedName>
        <fullName evidence="2">Uncharacterized protein</fullName>
    </submittedName>
</protein>
<evidence type="ECO:0000313" key="2">
    <source>
        <dbReference type="EMBL" id="KAF2486411.1"/>
    </source>
</evidence>
<accession>A0A6A6Q303</accession>
<gene>
    <name evidence="2" type="ORF">BDY17DRAFT_78429</name>
</gene>
<sequence length="161" mass="17980">MSHHLREPISNYGSLGLFHRLSTQTPPRRGDHEMGWSCWFAGGCSEARITHIHRQVTIPLQRGKRDFGHIAATMPISQSSQEVWEVTKGDHQGSSEADIAAEPDWRNVGTSTIRASRTSKGRNQGSFGNMSMKTGNTAKITKQMKLPSCKRRRQRTPNLVG</sequence>
<proteinExistence type="predicted"/>